<dbReference type="InterPro" id="IPR036179">
    <property type="entry name" value="Ig-like_dom_sf"/>
</dbReference>
<reference evidence="8 9" key="1">
    <citation type="submission" date="2019-09" db="EMBL/GenBank/DDBJ databases">
        <title>Bird 10,000 Genomes (B10K) Project - Family phase.</title>
        <authorList>
            <person name="Zhang G."/>
        </authorList>
    </citation>
    <scope>NUCLEOTIDE SEQUENCE [LARGE SCALE GENOMIC DNA]</scope>
    <source>
        <strain evidence="8">B10K-DU-001-35</strain>
        <tissue evidence="8">Muscle</tissue>
    </source>
</reference>
<feature type="chain" id="PRO_5029731202" evidence="6">
    <location>
        <begin position="19"/>
        <end position="270"/>
    </location>
</feature>
<dbReference type="OrthoDB" id="8959642at2759"/>
<dbReference type="GO" id="GO:0038023">
    <property type="term" value="F:signaling receptor activity"/>
    <property type="evidence" value="ECO:0007669"/>
    <property type="project" value="TreeGrafter"/>
</dbReference>
<evidence type="ECO:0000259" key="7">
    <source>
        <dbReference type="PROSITE" id="PS50835"/>
    </source>
</evidence>
<feature type="domain" description="Ig-like" evidence="7">
    <location>
        <begin position="28"/>
        <end position="122"/>
    </location>
</feature>
<dbReference type="InterPro" id="IPR052314">
    <property type="entry name" value="Immune_rcpt_domain"/>
</dbReference>
<dbReference type="InterPro" id="IPR007110">
    <property type="entry name" value="Ig-like_dom"/>
</dbReference>
<dbReference type="SUPFAM" id="SSF48726">
    <property type="entry name" value="Immunoglobulin"/>
    <property type="match status" value="1"/>
</dbReference>
<dbReference type="EMBL" id="VXAX01003407">
    <property type="protein sequence ID" value="NXL74655.1"/>
    <property type="molecule type" value="Genomic_DNA"/>
</dbReference>
<feature type="region of interest" description="Disordered" evidence="4">
    <location>
        <begin position="189"/>
        <end position="223"/>
    </location>
</feature>
<dbReference type="AlphaFoldDB" id="A0A7L0V6M3"/>
<protein>
    <submittedName>
        <fullName evidence="8">TREM1 protein</fullName>
    </submittedName>
</protein>
<keyword evidence="5" id="KW-1133">Transmembrane helix</keyword>
<evidence type="ECO:0000256" key="5">
    <source>
        <dbReference type="SAM" id="Phobius"/>
    </source>
</evidence>
<keyword evidence="9" id="KW-1185">Reference proteome</keyword>
<accession>A0A7L0V6M3</accession>
<evidence type="ECO:0000256" key="4">
    <source>
        <dbReference type="SAM" id="MobiDB-lite"/>
    </source>
</evidence>
<comment type="caution">
    <text evidence="8">The sequence shown here is derived from an EMBL/GenBank/DDBJ whole genome shotgun (WGS) entry which is preliminary data.</text>
</comment>
<dbReference type="PROSITE" id="PS50835">
    <property type="entry name" value="IG_LIKE"/>
    <property type="match status" value="1"/>
</dbReference>
<dbReference type="SMART" id="SM00409">
    <property type="entry name" value="IG"/>
    <property type="match status" value="1"/>
</dbReference>
<dbReference type="PANTHER" id="PTHR16423:SF3">
    <property type="entry name" value="TREM-LIKE TRANSCRIPT 2 PROTEIN"/>
    <property type="match status" value="1"/>
</dbReference>
<feature type="non-terminal residue" evidence="8">
    <location>
        <position position="270"/>
    </location>
</feature>
<evidence type="ECO:0000313" key="8">
    <source>
        <dbReference type="EMBL" id="NXL74655.1"/>
    </source>
</evidence>
<dbReference type="GO" id="GO:0009986">
    <property type="term" value="C:cell surface"/>
    <property type="evidence" value="ECO:0007669"/>
    <property type="project" value="TreeGrafter"/>
</dbReference>
<feature type="compositionally biased region" description="Basic and acidic residues" evidence="4">
    <location>
        <begin position="189"/>
        <end position="200"/>
    </location>
</feature>
<gene>
    <name evidence="8" type="primary">Trem1</name>
    <name evidence="8" type="ORF">LEPASP_R01203</name>
</gene>
<evidence type="ECO:0000313" key="9">
    <source>
        <dbReference type="Proteomes" id="UP000558164"/>
    </source>
</evidence>
<sequence>VFLLLLLLLLRTCNRLQGQTLEAQRRREGSTLSIQCPYTAGITSQQTKYWCLLKDGQCQEIVNTYNNHRKYDYWKIKIEINDDSTSNTVSVTMTDLKAEESGTYFCAAYGGYKRYVQFWTISLNVFKAHILGVFQGPSSTQLRSQAASLCSENTFTILSVVLLILLLLALITSVALGVRHYRLLLRTGGREAEDTSDRPESTAQPGSTGRRESSQDDSKGPAYINLVVQSHPSPEDPLYCNVEPSQAHRTPQHVEYAVIAFNQSPRSSRE</sequence>
<proteinExistence type="predicted"/>
<keyword evidence="2" id="KW-1015">Disulfide bond</keyword>
<keyword evidence="5" id="KW-0812">Transmembrane</keyword>
<dbReference type="Gene3D" id="2.60.40.10">
    <property type="entry name" value="Immunoglobulins"/>
    <property type="match status" value="1"/>
</dbReference>
<evidence type="ECO:0000256" key="1">
    <source>
        <dbReference type="ARBA" id="ARBA00022729"/>
    </source>
</evidence>
<feature type="transmembrane region" description="Helical" evidence="5">
    <location>
        <begin position="155"/>
        <end position="178"/>
    </location>
</feature>
<keyword evidence="5" id="KW-0472">Membrane</keyword>
<feature type="non-terminal residue" evidence="8">
    <location>
        <position position="1"/>
    </location>
</feature>
<feature type="signal peptide" evidence="6">
    <location>
        <begin position="1"/>
        <end position="18"/>
    </location>
</feature>
<name>A0A7L0V6M3_9PASE</name>
<evidence type="ECO:0000256" key="2">
    <source>
        <dbReference type="ARBA" id="ARBA00023157"/>
    </source>
</evidence>
<evidence type="ECO:0000256" key="6">
    <source>
        <dbReference type="SAM" id="SignalP"/>
    </source>
</evidence>
<dbReference type="Proteomes" id="UP000558164">
    <property type="component" value="Unassembled WGS sequence"/>
</dbReference>
<feature type="compositionally biased region" description="Basic and acidic residues" evidence="4">
    <location>
        <begin position="209"/>
        <end position="219"/>
    </location>
</feature>
<dbReference type="InterPro" id="IPR013106">
    <property type="entry name" value="Ig_V-set"/>
</dbReference>
<organism evidence="8 9">
    <name type="scientific">Leptocoma aspasia</name>
    <dbReference type="NCBI Taxonomy" id="2585812"/>
    <lineage>
        <taxon>Eukaryota</taxon>
        <taxon>Metazoa</taxon>
        <taxon>Chordata</taxon>
        <taxon>Craniata</taxon>
        <taxon>Vertebrata</taxon>
        <taxon>Euteleostomi</taxon>
        <taxon>Archelosauria</taxon>
        <taxon>Archosauria</taxon>
        <taxon>Dinosauria</taxon>
        <taxon>Saurischia</taxon>
        <taxon>Theropoda</taxon>
        <taxon>Coelurosauria</taxon>
        <taxon>Aves</taxon>
        <taxon>Neognathae</taxon>
        <taxon>Neoaves</taxon>
        <taxon>Telluraves</taxon>
        <taxon>Australaves</taxon>
        <taxon>Passeriformes</taxon>
        <taxon>Passeroidea</taxon>
        <taxon>Nectariniidae</taxon>
        <taxon>Leptocoma</taxon>
    </lineage>
</organism>
<dbReference type="InterPro" id="IPR003599">
    <property type="entry name" value="Ig_sub"/>
</dbReference>
<keyword evidence="1 6" id="KW-0732">Signal</keyword>
<keyword evidence="3" id="KW-0393">Immunoglobulin domain</keyword>
<evidence type="ECO:0000256" key="3">
    <source>
        <dbReference type="ARBA" id="ARBA00023319"/>
    </source>
</evidence>
<dbReference type="InterPro" id="IPR013783">
    <property type="entry name" value="Ig-like_fold"/>
</dbReference>
<dbReference type="PANTHER" id="PTHR16423">
    <property type="entry name" value="TREM-LIKE TRANSCRIPT PROTEIN"/>
    <property type="match status" value="1"/>
</dbReference>
<dbReference type="Pfam" id="PF07686">
    <property type="entry name" value="V-set"/>
    <property type="match status" value="1"/>
</dbReference>